<dbReference type="InterPro" id="IPR050977">
    <property type="entry name" value="Fungal_Meroterpenoid_Isomerase"/>
</dbReference>
<gene>
    <name evidence="1" type="ORF">PV04_02200</name>
</gene>
<name>A0A0D2CXJ0_9EURO</name>
<dbReference type="STRING" id="5601.A0A0D2CXJ0"/>
<evidence type="ECO:0000313" key="1">
    <source>
        <dbReference type="EMBL" id="KIW69881.1"/>
    </source>
</evidence>
<dbReference type="Gene3D" id="3.10.450.50">
    <property type="match status" value="1"/>
</dbReference>
<dbReference type="EMBL" id="KN846957">
    <property type="protein sequence ID" value="KIW69881.1"/>
    <property type="molecule type" value="Genomic_DNA"/>
</dbReference>
<organism evidence="1 2">
    <name type="scientific">Phialophora macrospora</name>
    <dbReference type="NCBI Taxonomy" id="1851006"/>
    <lineage>
        <taxon>Eukaryota</taxon>
        <taxon>Fungi</taxon>
        <taxon>Dikarya</taxon>
        <taxon>Ascomycota</taxon>
        <taxon>Pezizomycotina</taxon>
        <taxon>Eurotiomycetes</taxon>
        <taxon>Chaetothyriomycetidae</taxon>
        <taxon>Chaetothyriales</taxon>
        <taxon>Herpotrichiellaceae</taxon>
        <taxon>Phialophora</taxon>
    </lineage>
</organism>
<proteinExistence type="predicted"/>
<keyword evidence="2" id="KW-1185">Reference proteome</keyword>
<dbReference type="PANTHER" id="PTHR39598:SF1">
    <property type="entry name" value="AUSTINOID BIOSYNTHESIS CLUSTERS PROTEIN F-RELATED"/>
    <property type="match status" value="1"/>
</dbReference>
<sequence>MSSIREQISKTAQGYMDGLNSPGDDASGVIAHRTPDCVQRILPAALNMPPHTNEQYRALMKQSGAFVTRISFALAEGRPLMIDETARKVLLHILSDGDTVFGPYNNEYFIVLTTTEDGSQITEVTEFLDTQKFTSFTQAVQDAAQDAPKQPE</sequence>
<dbReference type="Proteomes" id="UP000054266">
    <property type="component" value="Unassembled WGS sequence"/>
</dbReference>
<dbReference type="InterPro" id="IPR032710">
    <property type="entry name" value="NTF2-like_dom_sf"/>
</dbReference>
<dbReference type="SUPFAM" id="SSF54427">
    <property type="entry name" value="NTF2-like"/>
    <property type="match status" value="1"/>
</dbReference>
<dbReference type="AlphaFoldDB" id="A0A0D2CXJ0"/>
<protein>
    <recommendedName>
        <fullName evidence="3">SnoaL-like domain-containing protein</fullName>
    </recommendedName>
</protein>
<reference evidence="1 2" key="1">
    <citation type="submission" date="2015-01" db="EMBL/GenBank/DDBJ databases">
        <title>The Genome Sequence of Capronia semiimmersa CBS27337.</title>
        <authorList>
            <consortium name="The Broad Institute Genomics Platform"/>
            <person name="Cuomo C."/>
            <person name="de Hoog S."/>
            <person name="Gorbushina A."/>
            <person name="Stielow B."/>
            <person name="Teixiera M."/>
            <person name="Abouelleil A."/>
            <person name="Chapman S.B."/>
            <person name="Priest M."/>
            <person name="Young S.K."/>
            <person name="Wortman J."/>
            <person name="Nusbaum C."/>
            <person name="Birren B."/>
        </authorList>
    </citation>
    <scope>NUCLEOTIDE SEQUENCE [LARGE SCALE GENOMIC DNA]</scope>
    <source>
        <strain evidence="1 2">CBS 27337</strain>
    </source>
</reference>
<evidence type="ECO:0000313" key="2">
    <source>
        <dbReference type="Proteomes" id="UP000054266"/>
    </source>
</evidence>
<dbReference type="HOGENOM" id="CLU_108113_3_0_1"/>
<accession>A0A0D2CXJ0</accession>
<evidence type="ECO:0008006" key="3">
    <source>
        <dbReference type="Google" id="ProtNLM"/>
    </source>
</evidence>
<dbReference type="PANTHER" id="PTHR39598">
    <property type="entry name" value="AUSTINOL SYNTHESIS PROTEIN F-RELATED"/>
    <property type="match status" value="1"/>
</dbReference>